<name>A0A2T0XKG9_9BURK</name>
<evidence type="ECO:0000259" key="2">
    <source>
        <dbReference type="SMART" id="SM00849"/>
    </source>
</evidence>
<reference evidence="3 4" key="1">
    <citation type="submission" date="2018-03" db="EMBL/GenBank/DDBJ databases">
        <title>Genomic Encyclopedia of Type Strains, Phase III (KMG-III): the genomes of soil and plant-associated and newly described type strains.</title>
        <authorList>
            <person name="Whitman W."/>
        </authorList>
    </citation>
    <scope>NUCLEOTIDE SEQUENCE [LARGE SCALE GENOMIC DNA]</scope>
    <source>
        <strain evidence="3 4">MWH-P2sevCIIIb</strain>
    </source>
</reference>
<evidence type="ECO:0000256" key="1">
    <source>
        <dbReference type="ARBA" id="ARBA00022723"/>
    </source>
</evidence>
<dbReference type="SMART" id="SM00849">
    <property type="entry name" value="Lactamase_B"/>
    <property type="match status" value="1"/>
</dbReference>
<accession>A0A2T0XKG9</accession>
<dbReference type="OrthoDB" id="9784009at2"/>
<dbReference type="InterPro" id="IPR001279">
    <property type="entry name" value="Metallo-B-lactamas"/>
</dbReference>
<feature type="domain" description="Metallo-beta-lactamase" evidence="2">
    <location>
        <begin position="14"/>
        <end position="204"/>
    </location>
</feature>
<dbReference type="Pfam" id="PF00753">
    <property type="entry name" value="Lactamase_B"/>
    <property type="match status" value="1"/>
</dbReference>
<dbReference type="InterPro" id="IPR036866">
    <property type="entry name" value="RibonucZ/Hydroxyglut_hydro"/>
</dbReference>
<dbReference type="SUPFAM" id="SSF56281">
    <property type="entry name" value="Metallo-hydrolase/oxidoreductase"/>
    <property type="match status" value="1"/>
</dbReference>
<dbReference type="EMBL" id="PVTV01000011">
    <property type="protein sequence ID" value="PRY99412.1"/>
    <property type="molecule type" value="Genomic_DNA"/>
</dbReference>
<keyword evidence="3" id="KW-0378">Hydrolase</keyword>
<dbReference type="Gene3D" id="3.60.15.10">
    <property type="entry name" value="Ribonuclease Z/Hydroxyacylglutathione hydrolase-like"/>
    <property type="match status" value="1"/>
</dbReference>
<keyword evidence="1" id="KW-0479">Metal-binding</keyword>
<evidence type="ECO:0000313" key="4">
    <source>
        <dbReference type="Proteomes" id="UP000238308"/>
    </source>
</evidence>
<dbReference type="GO" id="GO:0016787">
    <property type="term" value="F:hydrolase activity"/>
    <property type="evidence" value="ECO:0007669"/>
    <property type="project" value="UniProtKB-KW"/>
</dbReference>
<dbReference type="RefSeq" id="WP_106226713.1">
    <property type="nucleotide sequence ID" value="NZ_PVTV01000011.1"/>
</dbReference>
<dbReference type="InterPro" id="IPR044528">
    <property type="entry name" value="POD-like_MBL-fold"/>
</dbReference>
<dbReference type="AlphaFoldDB" id="A0A2T0XKG9"/>
<dbReference type="InterPro" id="IPR051682">
    <property type="entry name" value="Mito_Persulfide_Diox"/>
</dbReference>
<dbReference type="PANTHER" id="PTHR43084:SF1">
    <property type="entry name" value="PERSULFIDE DIOXYGENASE ETHE1, MITOCHONDRIAL"/>
    <property type="match status" value="1"/>
</dbReference>
<dbReference type="CDD" id="cd07724">
    <property type="entry name" value="POD-like_MBL-fold"/>
    <property type="match status" value="1"/>
</dbReference>
<dbReference type="Proteomes" id="UP000238308">
    <property type="component" value="Unassembled WGS sequence"/>
</dbReference>
<gene>
    <name evidence="3" type="ORF">BCM14_0857</name>
</gene>
<dbReference type="GO" id="GO:0050313">
    <property type="term" value="F:sulfur dioxygenase activity"/>
    <property type="evidence" value="ECO:0007669"/>
    <property type="project" value="InterPro"/>
</dbReference>
<dbReference type="PANTHER" id="PTHR43084">
    <property type="entry name" value="PERSULFIDE DIOXYGENASE ETHE1"/>
    <property type="match status" value="1"/>
</dbReference>
<proteinExistence type="predicted"/>
<dbReference type="GO" id="GO:0046872">
    <property type="term" value="F:metal ion binding"/>
    <property type="evidence" value="ECO:0007669"/>
    <property type="project" value="UniProtKB-KW"/>
</dbReference>
<keyword evidence="4" id="KW-1185">Reference proteome</keyword>
<protein>
    <submittedName>
        <fullName evidence="3">Glyoxylase-like metal-dependent hydrolase (Beta-lactamase superfamily II)</fullName>
    </submittedName>
</protein>
<comment type="caution">
    <text evidence="3">The sequence shown here is derived from an EMBL/GenBank/DDBJ whole genome shotgun (WGS) entry which is preliminary data.</text>
</comment>
<dbReference type="GO" id="GO:0006749">
    <property type="term" value="P:glutathione metabolic process"/>
    <property type="evidence" value="ECO:0007669"/>
    <property type="project" value="InterPro"/>
</dbReference>
<dbReference type="GO" id="GO:0070813">
    <property type="term" value="P:hydrogen sulfide metabolic process"/>
    <property type="evidence" value="ECO:0007669"/>
    <property type="project" value="TreeGrafter"/>
</dbReference>
<sequence length="286" mass="31573">MSAFIKSFFDQATWTFTHVVSNPSTQHCIVIDPVLNYDSKAGRTSTASADELITYITNEKFNLDWILETHAHADHLTAARYLKDKLGGKIAIGEHISTVQGVFKNIFNLGLDFCADGSQFDYLLKDQERISFGEKSVTCLFVPGHTPACMAFEIDDAIFVGDTLFLPDVGTARCDFPGGDAGQLYHSVQKILSYPSNTKLYMCHDYPPVGRSAQCQTTVGQQRSSNIHIHDGVSEDDFVSMRTTRDKTLDMPALILPSIQINIRAGDLPAPEDNGTSYLKIPLNAI</sequence>
<organism evidence="3 4">
    <name type="scientific">Jezberella montanilacus</name>
    <dbReference type="NCBI Taxonomy" id="323426"/>
    <lineage>
        <taxon>Bacteria</taxon>
        <taxon>Pseudomonadati</taxon>
        <taxon>Pseudomonadota</taxon>
        <taxon>Betaproteobacteria</taxon>
        <taxon>Burkholderiales</taxon>
        <taxon>Alcaligenaceae</taxon>
        <taxon>Jezberella</taxon>
    </lineage>
</organism>
<evidence type="ECO:0000313" key="3">
    <source>
        <dbReference type="EMBL" id="PRY99412.1"/>
    </source>
</evidence>